<dbReference type="AlphaFoldDB" id="A0A1F7IXE8"/>
<protein>
    <recommendedName>
        <fullName evidence="2">Antitoxin</fullName>
    </recommendedName>
</protein>
<comment type="function">
    <text evidence="2">Antitoxin component of a type II toxin-antitoxin (TA) system.</text>
</comment>
<gene>
    <name evidence="3" type="ORF">A3A93_04450</name>
</gene>
<evidence type="ECO:0000256" key="1">
    <source>
        <dbReference type="ARBA" id="ARBA00009981"/>
    </source>
</evidence>
<accession>A0A1F7IXE8</accession>
<dbReference type="Proteomes" id="UP000177141">
    <property type="component" value="Unassembled WGS sequence"/>
</dbReference>
<organism evidence="3 4">
    <name type="scientific">Candidatus Roizmanbacteria bacterium RIFCSPLOWO2_01_FULL_38_12</name>
    <dbReference type="NCBI Taxonomy" id="1802061"/>
    <lineage>
        <taxon>Bacteria</taxon>
        <taxon>Candidatus Roizmaniibacteriota</taxon>
    </lineage>
</organism>
<comment type="similarity">
    <text evidence="1 2">Belongs to the phD/YefM antitoxin family.</text>
</comment>
<dbReference type="EMBL" id="MGAL01000024">
    <property type="protein sequence ID" value="OGK48021.1"/>
    <property type="molecule type" value="Genomic_DNA"/>
</dbReference>
<sequence length="74" mass="8649">MNQTINATQVRNQFTEIINRILYKGEEFIVEKKGKPVAKIIAIQEEIKEKKEFKPPIYNMGGAKNTFSRDEIYD</sequence>
<proteinExistence type="inferred from homology"/>
<dbReference type="InterPro" id="IPR006442">
    <property type="entry name" value="Antitoxin_Phd/YefM"/>
</dbReference>
<reference evidence="3 4" key="1">
    <citation type="journal article" date="2016" name="Nat. Commun.">
        <title>Thousands of microbial genomes shed light on interconnected biogeochemical processes in an aquifer system.</title>
        <authorList>
            <person name="Anantharaman K."/>
            <person name="Brown C.T."/>
            <person name="Hug L.A."/>
            <person name="Sharon I."/>
            <person name="Castelle C.J."/>
            <person name="Probst A.J."/>
            <person name="Thomas B.C."/>
            <person name="Singh A."/>
            <person name="Wilkins M.J."/>
            <person name="Karaoz U."/>
            <person name="Brodie E.L."/>
            <person name="Williams K.H."/>
            <person name="Hubbard S.S."/>
            <person name="Banfield J.F."/>
        </authorList>
    </citation>
    <scope>NUCLEOTIDE SEQUENCE [LARGE SCALE GENOMIC DNA]</scope>
</reference>
<comment type="caution">
    <text evidence="3">The sequence shown here is derived from an EMBL/GenBank/DDBJ whole genome shotgun (WGS) entry which is preliminary data.</text>
</comment>
<evidence type="ECO:0000313" key="3">
    <source>
        <dbReference type="EMBL" id="OGK48021.1"/>
    </source>
</evidence>
<dbReference type="Gene3D" id="3.40.1620.10">
    <property type="entry name" value="YefM-like domain"/>
    <property type="match status" value="1"/>
</dbReference>
<name>A0A1F7IXE8_9BACT</name>
<dbReference type="SUPFAM" id="SSF143120">
    <property type="entry name" value="YefM-like"/>
    <property type="match status" value="1"/>
</dbReference>
<dbReference type="InterPro" id="IPR036165">
    <property type="entry name" value="YefM-like_sf"/>
</dbReference>
<evidence type="ECO:0000256" key="2">
    <source>
        <dbReference type="RuleBase" id="RU362080"/>
    </source>
</evidence>
<dbReference type="Pfam" id="PF02604">
    <property type="entry name" value="PhdYeFM_antitox"/>
    <property type="match status" value="1"/>
</dbReference>
<evidence type="ECO:0000313" key="4">
    <source>
        <dbReference type="Proteomes" id="UP000177141"/>
    </source>
</evidence>